<dbReference type="InterPro" id="IPR036565">
    <property type="entry name" value="Mur-like_cat_sf"/>
</dbReference>
<evidence type="ECO:0000256" key="1">
    <source>
        <dbReference type="ARBA" id="ARBA00004496"/>
    </source>
</evidence>
<comment type="subcellular location">
    <subcellularLocation>
        <location evidence="1 9 10">Cytoplasm</location>
    </subcellularLocation>
</comment>
<comment type="caution">
    <text evidence="13">The sequence shown here is derived from an EMBL/GenBank/DDBJ whole genome shotgun (WGS) entry which is preliminary data.</text>
</comment>
<organism evidence="13 14">
    <name type="scientific">Senegalimassilia faecalis</name>
    <dbReference type="NCBI Taxonomy" id="2509433"/>
    <lineage>
        <taxon>Bacteria</taxon>
        <taxon>Bacillati</taxon>
        <taxon>Actinomycetota</taxon>
        <taxon>Coriobacteriia</taxon>
        <taxon>Coriobacteriales</taxon>
        <taxon>Coriobacteriaceae</taxon>
        <taxon>Senegalimassilia</taxon>
    </lineage>
</organism>
<keyword evidence="3 9" id="KW-0963">Cytoplasm</keyword>
<evidence type="ECO:0000313" key="13">
    <source>
        <dbReference type="EMBL" id="RXZ53331.1"/>
    </source>
</evidence>
<keyword evidence="9 10" id="KW-0133">Cell shape</keyword>
<dbReference type="PANTHER" id="PTHR43692">
    <property type="entry name" value="UDP-N-ACETYLMURAMOYLALANINE--D-GLUTAMATE LIGASE"/>
    <property type="match status" value="1"/>
</dbReference>
<evidence type="ECO:0000256" key="10">
    <source>
        <dbReference type="RuleBase" id="RU003664"/>
    </source>
</evidence>
<keyword evidence="5 9" id="KW-0132">Cell division</keyword>
<dbReference type="InterPro" id="IPR004101">
    <property type="entry name" value="Mur_ligase_C"/>
</dbReference>
<dbReference type="InterPro" id="IPR005762">
    <property type="entry name" value="MurD"/>
</dbReference>
<dbReference type="GO" id="GO:0008360">
    <property type="term" value="P:regulation of cell shape"/>
    <property type="evidence" value="ECO:0007669"/>
    <property type="project" value="UniProtKB-KW"/>
</dbReference>
<dbReference type="GO" id="GO:0004326">
    <property type="term" value="F:tetrahydrofolylpolyglutamate synthase activity"/>
    <property type="evidence" value="ECO:0007669"/>
    <property type="project" value="InterPro"/>
</dbReference>
<keyword evidence="9 10" id="KW-0961">Cell wall biogenesis/degradation</keyword>
<accession>A0A4Q2K0E7</accession>
<dbReference type="PROSITE" id="PS01011">
    <property type="entry name" value="FOLYLPOLYGLU_SYNT_1"/>
    <property type="match status" value="1"/>
</dbReference>
<evidence type="ECO:0000256" key="8">
    <source>
        <dbReference type="ARBA" id="ARBA00023306"/>
    </source>
</evidence>
<keyword evidence="6 9" id="KW-0547">Nucleotide-binding</keyword>
<evidence type="ECO:0000256" key="6">
    <source>
        <dbReference type="ARBA" id="ARBA00022741"/>
    </source>
</evidence>
<dbReference type="HAMAP" id="MF_00639">
    <property type="entry name" value="MurD"/>
    <property type="match status" value="1"/>
</dbReference>
<dbReference type="GO" id="GO:0008764">
    <property type="term" value="F:UDP-N-acetylmuramoylalanine-D-glutamate ligase activity"/>
    <property type="evidence" value="ECO:0007669"/>
    <property type="project" value="UniProtKB-UniRule"/>
</dbReference>
<comment type="catalytic activity">
    <reaction evidence="9 10">
        <text>UDP-N-acetyl-alpha-D-muramoyl-L-alanine + D-glutamate + ATP = UDP-N-acetyl-alpha-D-muramoyl-L-alanyl-D-glutamate + ADP + phosphate + H(+)</text>
        <dbReference type="Rhea" id="RHEA:16429"/>
        <dbReference type="ChEBI" id="CHEBI:15378"/>
        <dbReference type="ChEBI" id="CHEBI:29986"/>
        <dbReference type="ChEBI" id="CHEBI:30616"/>
        <dbReference type="ChEBI" id="CHEBI:43474"/>
        <dbReference type="ChEBI" id="CHEBI:83898"/>
        <dbReference type="ChEBI" id="CHEBI:83900"/>
        <dbReference type="ChEBI" id="CHEBI:456216"/>
        <dbReference type="EC" id="6.3.2.9"/>
    </reaction>
</comment>
<dbReference type="UniPathway" id="UPA00219"/>
<comment type="function">
    <text evidence="9 10">Cell wall formation. Catalyzes the addition of glutamate to the nucleotide precursor UDP-N-acetylmuramoyl-L-alanine (UMA).</text>
</comment>
<dbReference type="OrthoDB" id="9809796at2"/>
<dbReference type="Pfam" id="PF08245">
    <property type="entry name" value="Mur_ligase_M"/>
    <property type="match status" value="1"/>
</dbReference>
<dbReference type="SUPFAM" id="SSF53623">
    <property type="entry name" value="MurD-like peptide ligases, catalytic domain"/>
    <property type="match status" value="1"/>
</dbReference>
<evidence type="ECO:0000256" key="9">
    <source>
        <dbReference type="HAMAP-Rule" id="MF_00639"/>
    </source>
</evidence>
<evidence type="ECO:0000256" key="5">
    <source>
        <dbReference type="ARBA" id="ARBA00022618"/>
    </source>
</evidence>
<dbReference type="InterPro" id="IPR013221">
    <property type="entry name" value="Mur_ligase_cen"/>
</dbReference>
<dbReference type="GO" id="GO:0071555">
    <property type="term" value="P:cell wall organization"/>
    <property type="evidence" value="ECO:0007669"/>
    <property type="project" value="UniProtKB-KW"/>
</dbReference>
<dbReference type="NCBIfam" id="TIGR01087">
    <property type="entry name" value="murD"/>
    <property type="match status" value="1"/>
</dbReference>
<evidence type="ECO:0000256" key="7">
    <source>
        <dbReference type="ARBA" id="ARBA00022840"/>
    </source>
</evidence>
<dbReference type="GO" id="GO:0009252">
    <property type="term" value="P:peptidoglycan biosynthetic process"/>
    <property type="evidence" value="ECO:0007669"/>
    <property type="project" value="UniProtKB-UniRule"/>
</dbReference>
<evidence type="ECO:0000256" key="4">
    <source>
        <dbReference type="ARBA" id="ARBA00022598"/>
    </source>
</evidence>
<dbReference type="AlphaFoldDB" id="A0A4Q2K0E7"/>
<dbReference type="GO" id="GO:0005737">
    <property type="term" value="C:cytoplasm"/>
    <property type="evidence" value="ECO:0007669"/>
    <property type="project" value="UniProtKB-SubCell"/>
</dbReference>
<dbReference type="Gene3D" id="3.40.1190.10">
    <property type="entry name" value="Mur-like, catalytic domain"/>
    <property type="match status" value="1"/>
</dbReference>
<dbReference type="Proteomes" id="UP000293345">
    <property type="component" value="Unassembled WGS sequence"/>
</dbReference>
<evidence type="ECO:0000259" key="11">
    <source>
        <dbReference type="Pfam" id="PF02875"/>
    </source>
</evidence>
<comment type="similarity">
    <text evidence="9">Belongs to the MurCDEF family.</text>
</comment>
<name>A0A4Q2K0E7_9ACTN</name>
<keyword evidence="8 9" id="KW-0131">Cell cycle</keyword>
<dbReference type="EMBL" id="SDPW01000001">
    <property type="protein sequence ID" value="RXZ53331.1"/>
    <property type="molecule type" value="Genomic_DNA"/>
</dbReference>
<sequence>MSDVATIASKKYAPETLGRVLVLGLGKSGHDAVDYLMPLLGGRVSELAIFGGAHSADADAFAQTARAAGAHVAFGENAVAQLAEAAGGRFELTIASPGISEFSELYQAAARLSNEVISEVEFAWRESAASSRWVAVTGTNGKTTVTALTAHLLKSAGLRAAAVGNIGDTCISAVGANAADVYVAEVSSYQLASTKRFAPNVAVMLNITPDHLHWHHTLENYRDAKFKLLDNLASVPGAVAVMDASNDVVRAKVRQLRQVEGGCGFAIVPMGTAEGLSGDMRARCGAENAAFIAADGTLEVALRGTEHALVNEADLLIKGSHNAGNALAAASAALACGVDAAEVAKALVAFAPLEHRIEPCGTVRGAACYNDSKATNVDATLKALAAFPHTRPVVLLGGDDKGTDLADLVAAAHRHTRVCVCFGDAADRFMAAFDGAAASAPADFKLLRANHLEDALDVALDQAASGDVVLLSPACASFDEFHSFEERGEVFKQLVSARAAALGA</sequence>
<keyword evidence="4 9" id="KW-0436">Ligase</keyword>
<dbReference type="Pfam" id="PF02875">
    <property type="entry name" value="Mur_ligase_C"/>
    <property type="match status" value="1"/>
</dbReference>
<keyword evidence="14" id="KW-1185">Reference proteome</keyword>
<evidence type="ECO:0000259" key="12">
    <source>
        <dbReference type="Pfam" id="PF08245"/>
    </source>
</evidence>
<feature type="binding site" evidence="9">
    <location>
        <begin position="138"/>
        <end position="144"/>
    </location>
    <ligand>
        <name>ATP</name>
        <dbReference type="ChEBI" id="CHEBI:30616"/>
    </ligand>
</feature>
<keyword evidence="7 9" id="KW-0067">ATP-binding</keyword>
<dbReference type="Gene3D" id="3.40.50.720">
    <property type="entry name" value="NAD(P)-binding Rossmann-like Domain"/>
    <property type="match status" value="1"/>
</dbReference>
<evidence type="ECO:0000256" key="3">
    <source>
        <dbReference type="ARBA" id="ARBA00022490"/>
    </source>
</evidence>
<dbReference type="GO" id="GO:0005524">
    <property type="term" value="F:ATP binding"/>
    <property type="evidence" value="ECO:0007669"/>
    <property type="project" value="UniProtKB-UniRule"/>
</dbReference>
<dbReference type="RefSeq" id="WP_129423061.1">
    <property type="nucleotide sequence ID" value="NZ_SDPW01000001.1"/>
</dbReference>
<feature type="domain" description="Mur ligase C-terminal" evidence="11">
    <location>
        <begin position="355"/>
        <end position="475"/>
    </location>
</feature>
<reference evidence="13 14" key="1">
    <citation type="submission" date="2019-01" db="EMBL/GenBank/DDBJ databases">
        <title>Senegalimassilia sp. nov. KGMB04484 isolated human feces.</title>
        <authorList>
            <person name="Han K.-I."/>
            <person name="Kim J.-S."/>
            <person name="Lee K.C."/>
            <person name="Suh M.K."/>
            <person name="Eom M.K."/>
            <person name="Lee J.H."/>
            <person name="Park S.-H."/>
            <person name="Kang S.W."/>
            <person name="Park J.-E."/>
            <person name="Oh B.S."/>
            <person name="Yu S.Y."/>
            <person name="Choi S.-H."/>
            <person name="Lee D.H."/>
            <person name="Yoon H."/>
            <person name="Kim B.-Y."/>
            <person name="Lee J.H."/>
            <person name="Lee J.-S."/>
        </authorList>
    </citation>
    <scope>NUCLEOTIDE SEQUENCE [LARGE SCALE GENOMIC DNA]</scope>
    <source>
        <strain evidence="13 14">KGMB04484</strain>
    </source>
</reference>
<dbReference type="GO" id="GO:0051301">
    <property type="term" value="P:cell division"/>
    <property type="evidence" value="ECO:0007669"/>
    <property type="project" value="UniProtKB-KW"/>
</dbReference>
<dbReference type="PANTHER" id="PTHR43692:SF1">
    <property type="entry name" value="UDP-N-ACETYLMURAMOYLALANINE--D-GLUTAMATE LIGASE"/>
    <property type="match status" value="1"/>
</dbReference>
<dbReference type="EC" id="6.3.2.9" evidence="9 10"/>
<dbReference type="SUPFAM" id="SSF53244">
    <property type="entry name" value="MurD-like peptide ligases, peptide-binding domain"/>
    <property type="match status" value="1"/>
</dbReference>
<gene>
    <name evidence="9 13" type="primary">murD</name>
    <name evidence="13" type="ORF">ET524_01605</name>
</gene>
<feature type="domain" description="Mur ligase central" evidence="12">
    <location>
        <begin position="136"/>
        <end position="332"/>
    </location>
</feature>
<evidence type="ECO:0000256" key="2">
    <source>
        <dbReference type="ARBA" id="ARBA00004752"/>
    </source>
</evidence>
<dbReference type="InterPro" id="IPR036615">
    <property type="entry name" value="Mur_ligase_C_dom_sf"/>
</dbReference>
<protein>
    <recommendedName>
        <fullName evidence="9 10">UDP-N-acetylmuramoylalanine--D-glutamate ligase</fullName>
        <ecNumber evidence="9 10">6.3.2.9</ecNumber>
    </recommendedName>
    <alternativeName>
        <fullName evidence="9">D-glutamic acid-adding enzyme</fullName>
    </alternativeName>
    <alternativeName>
        <fullName evidence="9">UDP-N-acetylmuramoyl-L-alanyl-D-glutamate synthetase</fullName>
    </alternativeName>
</protein>
<evidence type="ECO:0000313" key="14">
    <source>
        <dbReference type="Proteomes" id="UP000293345"/>
    </source>
</evidence>
<dbReference type="InterPro" id="IPR018109">
    <property type="entry name" value="Folylpolyglutamate_synth_CS"/>
</dbReference>
<dbReference type="Gene3D" id="3.90.190.20">
    <property type="entry name" value="Mur ligase, C-terminal domain"/>
    <property type="match status" value="1"/>
</dbReference>
<keyword evidence="9 10" id="KW-0573">Peptidoglycan synthesis</keyword>
<proteinExistence type="inferred from homology"/>
<comment type="pathway">
    <text evidence="2 9 10">Cell wall biogenesis; peptidoglycan biosynthesis.</text>
</comment>